<feature type="non-terminal residue" evidence="1">
    <location>
        <position position="1"/>
    </location>
</feature>
<organism evidence="1">
    <name type="scientific">marine sediment metagenome</name>
    <dbReference type="NCBI Taxonomy" id="412755"/>
    <lineage>
        <taxon>unclassified sequences</taxon>
        <taxon>metagenomes</taxon>
        <taxon>ecological metagenomes</taxon>
    </lineage>
</organism>
<name>A0A0F8YH80_9ZZZZ</name>
<accession>A0A0F8YH80</accession>
<dbReference type="AlphaFoldDB" id="A0A0F8YH80"/>
<sequence length="22" mass="2548">NSPAGIRNDLNIEFDWSDIKEN</sequence>
<comment type="caution">
    <text evidence="1">The sequence shown here is derived from an EMBL/GenBank/DDBJ whole genome shotgun (WGS) entry which is preliminary data.</text>
</comment>
<protein>
    <submittedName>
        <fullName evidence="1">Uncharacterized protein</fullName>
    </submittedName>
</protein>
<reference evidence="1" key="1">
    <citation type="journal article" date="2015" name="Nature">
        <title>Complex archaea that bridge the gap between prokaryotes and eukaryotes.</title>
        <authorList>
            <person name="Spang A."/>
            <person name="Saw J.H."/>
            <person name="Jorgensen S.L."/>
            <person name="Zaremba-Niedzwiedzka K."/>
            <person name="Martijn J."/>
            <person name="Lind A.E."/>
            <person name="van Eijk R."/>
            <person name="Schleper C."/>
            <person name="Guy L."/>
            <person name="Ettema T.J."/>
        </authorList>
    </citation>
    <scope>NUCLEOTIDE SEQUENCE</scope>
</reference>
<evidence type="ECO:0000313" key="1">
    <source>
        <dbReference type="EMBL" id="KKK73070.1"/>
    </source>
</evidence>
<gene>
    <name evidence="1" type="ORF">LCGC14_2897560</name>
</gene>
<proteinExistence type="predicted"/>
<dbReference type="EMBL" id="LAZR01056957">
    <property type="protein sequence ID" value="KKK73070.1"/>
    <property type="molecule type" value="Genomic_DNA"/>
</dbReference>